<evidence type="ECO:0000313" key="2">
    <source>
        <dbReference type="EMBL" id="BDV42835.1"/>
    </source>
</evidence>
<dbReference type="Proteomes" id="UP001317705">
    <property type="component" value="Chromosome"/>
</dbReference>
<keyword evidence="2" id="KW-0449">Lipoprotein</keyword>
<evidence type="ECO:0000313" key="3">
    <source>
        <dbReference type="Proteomes" id="UP001317705"/>
    </source>
</evidence>
<dbReference type="InterPro" id="IPR023614">
    <property type="entry name" value="Porin_dom_sf"/>
</dbReference>
<organism evidence="2 3">
    <name type="scientific">Geotalea uraniireducens</name>
    <dbReference type="NCBI Taxonomy" id="351604"/>
    <lineage>
        <taxon>Bacteria</taxon>
        <taxon>Pseudomonadati</taxon>
        <taxon>Thermodesulfobacteriota</taxon>
        <taxon>Desulfuromonadia</taxon>
        <taxon>Geobacterales</taxon>
        <taxon>Geobacteraceae</taxon>
        <taxon>Geotalea</taxon>
    </lineage>
</organism>
<accession>A0ABM8EK88</accession>
<feature type="signal peptide" evidence="1">
    <location>
        <begin position="1"/>
        <end position="26"/>
    </location>
</feature>
<dbReference type="RefSeq" id="WP_282003525.1">
    <property type="nucleotide sequence ID" value="NZ_AP027151.1"/>
</dbReference>
<sequence>MRPLRFAMKLTLTAFVLFVTVSGVIAAEAAPADDNEELSGAQPENVIEPFNDAVELPFDEVEVETHRWLEVPVGYRFMSVEGYGGRAAEYEYLHSSFTGGAQLGSLGKDFKLVLDGAYANAKDYNAQLVADYKGYYRLNVRTESLYHNLDHERLNHPLFSDQNPTDTYGIAVRQDSVNFRYKLHDYPIHLNLGHWLLVRSGNSQLRYADYAFDGAAGNALHSRSNRVDRRIHEGTAGFDAHLGPVNLVYTFLIRQFDDQVGTPQDNLIERRDPDTGAIVRYGGLQQHNSDPESRFYSHTVKMYTSLSGGIVGAASYSYGKRENRSSLVTVSGTDQSSDTLQNAAGDFTYTPCRWFSVAVKYRHQEVDRNNASTLYTPFAANPVVTVRPSIDTRQDVLSAALSLRPITILTISGEYKGTFLRRDNTGTGAALWQLPGESDTHRGTLTIFSRPFKGFRLRALYGYTAADTPAYDTLPERKHTGQLLASYNSVNRWGLSASYQIVREWNNQISRTATDFNDPTLTATYVLPRDRFNYELATGFWFSPVERLTISGNYAYLRNRAEQALLVSHGEIGGYAGSDFVARSTVCGLNAAYQLTELLELSLALQQVRSLAEYNPDSATANGGSTAGIMELSRVKTVENSLSARAQYSLSQHFSCGVNYTYRDYDNKLATANEGTVHLVIASVKAKW</sequence>
<keyword evidence="1" id="KW-0732">Signal</keyword>
<proteinExistence type="predicted"/>
<dbReference type="EMBL" id="AP027151">
    <property type="protein sequence ID" value="BDV42835.1"/>
    <property type="molecule type" value="Genomic_DNA"/>
</dbReference>
<dbReference type="Gene3D" id="2.40.160.10">
    <property type="entry name" value="Porin"/>
    <property type="match status" value="1"/>
</dbReference>
<feature type="chain" id="PRO_5045193180" evidence="1">
    <location>
        <begin position="27"/>
        <end position="688"/>
    </location>
</feature>
<name>A0ABM8EK88_9BACT</name>
<reference evidence="2 3" key="1">
    <citation type="submission" date="2022-12" db="EMBL/GenBank/DDBJ databases">
        <title>Polyphasic characterization of Geotalea uranireducens NIT-SL11 newly isolated from a complex of sewage sludge and microbially reduced graphene oxide.</title>
        <authorList>
            <person name="Xie L."/>
            <person name="Yoshida N."/>
            <person name="Meng L."/>
        </authorList>
    </citation>
    <scope>NUCLEOTIDE SEQUENCE [LARGE SCALE GENOMIC DNA]</scope>
    <source>
        <strain evidence="2 3">NIT-SL11</strain>
    </source>
</reference>
<keyword evidence="3" id="KW-1185">Reference proteome</keyword>
<protein>
    <submittedName>
        <fullName evidence="2">Outer membrane channel lipoprotein</fullName>
    </submittedName>
</protein>
<evidence type="ECO:0000256" key="1">
    <source>
        <dbReference type="SAM" id="SignalP"/>
    </source>
</evidence>
<dbReference type="SUPFAM" id="SSF56935">
    <property type="entry name" value="Porins"/>
    <property type="match status" value="2"/>
</dbReference>
<gene>
    <name evidence="2" type="ORF">GURASL_17580</name>
</gene>